<accession>A0ACB6QF19</accession>
<evidence type="ECO:0000313" key="1">
    <source>
        <dbReference type="EMBL" id="KAF2464952.1"/>
    </source>
</evidence>
<sequence length="54" mass="6220">MPCKLYVKHTINGILSHHSIILYFGTIPSLMFSTQIVMKYYTTKLELDSSQNNV</sequence>
<reference evidence="1" key="1">
    <citation type="journal article" date="2020" name="Stud. Mycol.">
        <title>101 Dothideomycetes genomes: a test case for predicting lifestyles and emergence of pathogens.</title>
        <authorList>
            <person name="Haridas S."/>
            <person name="Albert R."/>
            <person name="Binder M."/>
            <person name="Bloem J."/>
            <person name="Labutti K."/>
            <person name="Salamov A."/>
            <person name="Andreopoulos B."/>
            <person name="Baker S."/>
            <person name="Barry K."/>
            <person name="Bills G."/>
            <person name="Bluhm B."/>
            <person name="Cannon C."/>
            <person name="Castanera R."/>
            <person name="Culley D."/>
            <person name="Daum C."/>
            <person name="Ezra D."/>
            <person name="Gonzalez J."/>
            <person name="Henrissat B."/>
            <person name="Kuo A."/>
            <person name="Liang C."/>
            <person name="Lipzen A."/>
            <person name="Lutzoni F."/>
            <person name="Magnuson J."/>
            <person name="Mondo S."/>
            <person name="Nolan M."/>
            <person name="Ohm R."/>
            <person name="Pangilinan J."/>
            <person name="Park H.-J."/>
            <person name="Ramirez L."/>
            <person name="Alfaro M."/>
            <person name="Sun H."/>
            <person name="Tritt A."/>
            <person name="Yoshinaga Y."/>
            <person name="Zwiers L.-H."/>
            <person name="Turgeon B."/>
            <person name="Goodwin S."/>
            <person name="Spatafora J."/>
            <person name="Crous P."/>
            <person name="Grigoriev I."/>
        </authorList>
    </citation>
    <scope>NUCLEOTIDE SEQUENCE</scope>
    <source>
        <strain evidence="1">ATCC 200398</strain>
    </source>
</reference>
<keyword evidence="2" id="KW-1185">Reference proteome</keyword>
<gene>
    <name evidence="1" type="ORF">BDR25DRAFT_307002</name>
</gene>
<proteinExistence type="predicted"/>
<protein>
    <submittedName>
        <fullName evidence="1">Uncharacterized protein</fullName>
    </submittedName>
</protein>
<organism evidence="1 2">
    <name type="scientific">Lindgomyces ingoldianus</name>
    <dbReference type="NCBI Taxonomy" id="673940"/>
    <lineage>
        <taxon>Eukaryota</taxon>
        <taxon>Fungi</taxon>
        <taxon>Dikarya</taxon>
        <taxon>Ascomycota</taxon>
        <taxon>Pezizomycotina</taxon>
        <taxon>Dothideomycetes</taxon>
        <taxon>Pleosporomycetidae</taxon>
        <taxon>Pleosporales</taxon>
        <taxon>Lindgomycetaceae</taxon>
        <taxon>Lindgomyces</taxon>
    </lineage>
</organism>
<dbReference type="EMBL" id="MU003533">
    <property type="protein sequence ID" value="KAF2464952.1"/>
    <property type="molecule type" value="Genomic_DNA"/>
</dbReference>
<evidence type="ECO:0000313" key="2">
    <source>
        <dbReference type="Proteomes" id="UP000799755"/>
    </source>
</evidence>
<name>A0ACB6QF19_9PLEO</name>
<dbReference type="Proteomes" id="UP000799755">
    <property type="component" value="Unassembled WGS sequence"/>
</dbReference>
<comment type="caution">
    <text evidence="1">The sequence shown here is derived from an EMBL/GenBank/DDBJ whole genome shotgun (WGS) entry which is preliminary data.</text>
</comment>